<proteinExistence type="predicted"/>
<keyword evidence="1" id="KW-0732">Signal</keyword>
<feature type="signal peptide" evidence="1">
    <location>
        <begin position="1"/>
        <end position="24"/>
    </location>
</feature>
<dbReference type="AlphaFoldDB" id="A0A8T9Q4M5"/>
<evidence type="ECO:0000313" key="3">
    <source>
        <dbReference type="EMBL" id="UOQ72534.1"/>
    </source>
</evidence>
<protein>
    <submittedName>
        <fullName evidence="3">DUF4397 domain-containing protein</fullName>
    </submittedName>
</protein>
<feature type="chain" id="PRO_5035864457" evidence="1">
    <location>
        <begin position="25"/>
        <end position="188"/>
    </location>
</feature>
<organism evidence="3 4">
    <name type="scientific">Hymenobacter cellulosilyticus</name>
    <dbReference type="NCBI Taxonomy" id="2932248"/>
    <lineage>
        <taxon>Bacteria</taxon>
        <taxon>Pseudomonadati</taxon>
        <taxon>Bacteroidota</taxon>
        <taxon>Cytophagia</taxon>
        <taxon>Cytophagales</taxon>
        <taxon>Hymenobacteraceae</taxon>
        <taxon>Hymenobacter</taxon>
    </lineage>
</organism>
<dbReference type="PROSITE" id="PS51257">
    <property type="entry name" value="PROKAR_LIPOPROTEIN"/>
    <property type="match status" value="1"/>
</dbReference>
<dbReference type="EMBL" id="CP095046">
    <property type="protein sequence ID" value="UOQ72534.1"/>
    <property type="molecule type" value="Genomic_DNA"/>
</dbReference>
<accession>A0A8T9Q4M5</accession>
<dbReference type="Proteomes" id="UP000831796">
    <property type="component" value="Chromosome"/>
</dbReference>
<dbReference type="KEGG" id="hcu:MUN79_00570"/>
<dbReference type="RefSeq" id="WP_244675894.1">
    <property type="nucleotide sequence ID" value="NZ_CP095046.1"/>
</dbReference>
<dbReference type="InterPro" id="IPR025510">
    <property type="entry name" value="DUF4397"/>
</dbReference>
<evidence type="ECO:0000256" key="1">
    <source>
        <dbReference type="SAM" id="SignalP"/>
    </source>
</evidence>
<gene>
    <name evidence="3" type="ORF">MUN79_00570</name>
</gene>
<evidence type="ECO:0000259" key="2">
    <source>
        <dbReference type="Pfam" id="PF14344"/>
    </source>
</evidence>
<dbReference type="Pfam" id="PF14344">
    <property type="entry name" value="DUF4397"/>
    <property type="match status" value="1"/>
</dbReference>
<evidence type="ECO:0000313" key="4">
    <source>
        <dbReference type="Proteomes" id="UP000831796"/>
    </source>
</evidence>
<name>A0A8T9Q4M5_9BACT</name>
<reference evidence="3" key="1">
    <citation type="submission" date="2022-04" db="EMBL/GenBank/DDBJ databases">
        <title>Hymenobacter sp. isolated from the air.</title>
        <authorList>
            <person name="Won M."/>
            <person name="Lee C.-M."/>
            <person name="Woen H.-Y."/>
            <person name="Kwon S.-W."/>
        </authorList>
    </citation>
    <scope>NUCLEOTIDE SEQUENCE</scope>
    <source>
        <strain evidence="3">5116S-3</strain>
    </source>
</reference>
<sequence>MKTLLNILQRRIFLAAVPAVLAFAGCGKDDDSPAPAPDQGRIVIVNGAASLNVPVKVLANDVEKAQLSYGQSSSYQNINTGAQTFKVNVASSGQNVVTQPSSLSIEKDKSYSYFLYTPNATTAGAGLQVVDDLTAPATGKAKIRLVNLAMASTGPLRLSQQLAVGYSDIIPDVTFPGASSFIEINAGP</sequence>
<keyword evidence="4" id="KW-1185">Reference proteome</keyword>
<feature type="domain" description="DUF4397" evidence="2">
    <location>
        <begin position="54"/>
        <end position="151"/>
    </location>
</feature>